<dbReference type="STRING" id="564137.SAMN04488238_102236"/>
<keyword evidence="1" id="KW-1133">Transmembrane helix</keyword>
<accession>A0A1H2U0G2</accession>
<dbReference type="InterPro" id="IPR009936">
    <property type="entry name" value="DUF1468"/>
</dbReference>
<dbReference type="Pfam" id="PF07331">
    <property type="entry name" value="TctB"/>
    <property type="match status" value="1"/>
</dbReference>
<dbReference type="RefSeq" id="WP_092885802.1">
    <property type="nucleotide sequence ID" value="NZ_CP061498.1"/>
</dbReference>
<feature type="domain" description="DUF1468" evidence="2">
    <location>
        <begin position="9"/>
        <end position="142"/>
    </location>
</feature>
<feature type="transmembrane region" description="Helical" evidence="1">
    <location>
        <begin position="44"/>
        <end position="63"/>
    </location>
</feature>
<reference evidence="3 4" key="1">
    <citation type="submission" date="2016-10" db="EMBL/GenBank/DDBJ databases">
        <authorList>
            <person name="de Groot N.N."/>
        </authorList>
    </citation>
    <scope>NUCLEOTIDE SEQUENCE [LARGE SCALE GENOMIC DNA]</scope>
    <source>
        <strain evidence="3 4">CGMCC 1.8894</strain>
    </source>
</reference>
<dbReference type="AlphaFoldDB" id="A0A1H2U0G2"/>
<sequence>MTTVFERAAVALALFLTAAAMMASIGWSDASGMQPAFSPEFFPRIILSVLLVLTAAGFVAECIRKGGTSAVELVHTAVLTVALLVFAWAMMRFGFFLTAVSFSVIVLWMLGLRNPLVIALYALAVPGALVGLFNHVLIMPLPTSPFTYLF</sequence>
<evidence type="ECO:0000259" key="2">
    <source>
        <dbReference type="Pfam" id="PF07331"/>
    </source>
</evidence>
<dbReference type="EMBL" id="FNOM01000002">
    <property type="protein sequence ID" value="SDW49541.1"/>
    <property type="molecule type" value="Genomic_DNA"/>
</dbReference>
<protein>
    <submittedName>
        <fullName evidence="3">Tripartite tricarboxylate transporter TctB family protein</fullName>
    </submittedName>
</protein>
<keyword evidence="1" id="KW-0472">Membrane</keyword>
<keyword evidence="1" id="KW-0812">Transmembrane</keyword>
<organism evidence="3 4">
    <name type="scientific">Roseicitreum antarcticum</name>
    <dbReference type="NCBI Taxonomy" id="564137"/>
    <lineage>
        <taxon>Bacteria</taxon>
        <taxon>Pseudomonadati</taxon>
        <taxon>Pseudomonadota</taxon>
        <taxon>Alphaproteobacteria</taxon>
        <taxon>Rhodobacterales</taxon>
        <taxon>Paracoccaceae</taxon>
        <taxon>Roseicitreum</taxon>
    </lineage>
</organism>
<feature type="transmembrane region" description="Helical" evidence="1">
    <location>
        <begin position="119"/>
        <end position="141"/>
    </location>
</feature>
<feature type="transmembrane region" description="Helical" evidence="1">
    <location>
        <begin position="70"/>
        <end position="89"/>
    </location>
</feature>
<proteinExistence type="predicted"/>
<evidence type="ECO:0000313" key="4">
    <source>
        <dbReference type="Proteomes" id="UP000198539"/>
    </source>
</evidence>
<feature type="transmembrane region" description="Helical" evidence="1">
    <location>
        <begin position="95"/>
        <end position="112"/>
    </location>
</feature>
<dbReference type="Proteomes" id="UP000198539">
    <property type="component" value="Unassembled WGS sequence"/>
</dbReference>
<evidence type="ECO:0000256" key="1">
    <source>
        <dbReference type="SAM" id="Phobius"/>
    </source>
</evidence>
<name>A0A1H2U0G2_9RHOB</name>
<keyword evidence="4" id="KW-1185">Reference proteome</keyword>
<evidence type="ECO:0000313" key="3">
    <source>
        <dbReference type="EMBL" id="SDW49541.1"/>
    </source>
</evidence>
<dbReference type="OrthoDB" id="7869580at2"/>
<gene>
    <name evidence="3" type="ORF">SAMN04488238_102236</name>
</gene>